<dbReference type="Proteomes" id="UP000807353">
    <property type="component" value="Unassembled WGS sequence"/>
</dbReference>
<dbReference type="EMBL" id="MU150692">
    <property type="protein sequence ID" value="KAF9455419.1"/>
    <property type="molecule type" value="Genomic_DNA"/>
</dbReference>
<dbReference type="OrthoDB" id="3183767at2759"/>
<protein>
    <submittedName>
        <fullName evidence="1">Uncharacterized protein</fullName>
    </submittedName>
</protein>
<name>A0A9P5XR29_9AGAR</name>
<dbReference type="AlphaFoldDB" id="A0A9P5XR29"/>
<organism evidence="1 2">
    <name type="scientific">Collybia nuda</name>
    <dbReference type="NCBI Taxonomy" id="64659"/>
    <lineage>
        <taxon>Eukaryota</taxon>
        <taxon>Fungi</taxon>
        <taxon>Dikarya</taxon>
        <taxon>Basidiomycota</taxon>
        <taxon>Agaricomycotina</taxon>
        <taxon>Agaricomycetes</taxon>
        <taxon>Agaricomycetidae</taxon>
        <taxon>Agaricales</taxon>
        <taxon>Tricholomatineae</taxon>
        <taxon>Clitocybaceae</taxon>
        <taxon>Collybia</taxon>
    </lineage>
</organism>
<proteinExistence type="predicted"/>
<feature type="non-terminal residue" evidence="1">
    <location>
        <position position="1"/>
    </location>
</feature>
<accession>A0A9P5XR29</accession>
<sequence>LGPDFNIPRMLVVDLLHEFELGVWKALFTHLIRVLYAAAPGGGLVAELDRRCFATNASEMKKLAARDFEDLLQVRSRICCEKKEYTHICICIPVFEGLLPEPYNTTLMTLLYQIAEWHAFAKLRLHTESNTSGRKRKTLNLFTYKWHSLGDYVHAIRLFGGTDGFSTQVGELAHKIVKQLYGSTNKRCAGKQIAKRYRRLERARLAYDRKRTQQKVTNNVDDQAEGDSDLRYHISPSKRYPLDIFGTIHKNRDDPAYHKFLPKLQDHLLGRLMGRDFDGDTHEEFTDSDRNSIRFMESKIYSVQTCQFYYTSYDLQRQCDTVNPCTHPDIMLRSPITEEGAEPYWYARVIGVYHANVWAENPKISGGRNVRRMDFLWVRWFGDEPGYRSGFHRARLPKIGFIESTDNFAFSFVDPANVIRGCHLIPVFNAGRSPDLLPYPRSIGRRLNPEDVDDWLNFYVNM</sequence>
<reference evidence="1" key="1">
    <citation type="submission" date="2020-11" db="EMBL/GenBank/DDBJ databases">
        <authorList>
            <consortium name="DOE Joint Genome Institute"/>
            <person name="Ahrendt S."/>
            <person name="Riley R."/>
            <person name="Andreopoulos W."/>
            <person name="Labutti K."/>
            <person name="Pangilinan J."/>
            <person name="Ruiz-Duenas F.J."/>
            <person name="Barrasa J.M."/>
            <person name="Sanchez-Garcia M."/>
            <person name="Camarero S."/>
            <person name="Miyauchi S."/>
            <person name="Serrano A."/>
            <person name="Linde D."/>
            <person name="Babiker R."/>
            <person name="Drula E."/>
            <person name="Ayuso-Fernandez I."/>
            <person name="Pacheco R."/>
            <person name="Padilla G."/>
            <person name="Ferreira P."/>
            <person name="Barriuso J."/>
            <person name="Kellner H."/>
            <person name="Castanera R."/>
            <person name="Alfaro M."/>
            <person name="Ramirez L."/>
            <person name="Pisabarro A.G."/>
            <person name="Kuo A."/>
            <person name="Tritt A."/>
            <person name="Lipzen A."/>
            <person name="He G."/>
            <person name="Yan M."/>
            <person name="Ng V."/>
            <person name="Cullen D."/>
            <person name="Martin F."/>
            <person name="Rosso M.-N."/>
            <person name="Henrissat B."/>
            <person name="Hibbett D."/>
            <person name="Martinez A.T."/>
            <person name="Grigoriev I.V."/>
        </authorList>
    </citation>
    <scope>NUCLEOTIDE SEQUENCE</scope>
    <source>
        <strain evidence="1">CBS 247.69</strain>
    </source>
</reference>
<evidence type="ECO:0000313" key="1">
    <source>
        <dbReference type="EMBL" id="KAF9455419.1"/>
    </source>
</evidence>
<keyword evidence="2" id="KW-1185">Reference proteome</keyword>
<gene>
    <name evidence="1" type="ORF">BDZ94DRAFT_1180019</name>
</gene>
<evidence type="ECO:0000313" key="2">
    <source>
        <dbReference type="Proteomes" id="UP000807353"/>
    </source>
</evidence>
<comment type="caution">
    <text evidence="1">The sequence shown here is derived from an EMBL/GenBank/DDBJ whole genome shotgun (WGS) entry which is preliminary data.</text>
</comment>